<dbReference type="InterPro" id="IPR027417">
    <property type="entry name" value="P-loop_NTPase"/>
</dbReference>
<dbReference type="RefSeq" id="WP_046649875.1">
    <property type="nucleotide sequence ID" value="NZ_CP032788.1"/>
</dbReference>
<dbReference type="EMBL" id="JABAGA010000006">
    <property type="protein sequence ID" value="NMF09935.1"/>
    <property type="molecule type" value="Genomic_DNA"/>
</dbReference>
<keyword evidence="3" id="KW-0547">Nucleotide-binding</keyword>
<protein>
    <submittedName>
        <fullName evidence="3">ATP-binding protein</fullName>
    </submittedName>
</protein>
<dbReference type="Pfam" id="PF13191">
    <property type="entry name" value="AAA_16"/>
    <property type="match status" value="1"/>
</dbReference>
<proteinExistence type="predicted"/>
<dbReference type="InterPro" id="IPR052026">
    <property type="entry name" value="ExeA_AAA_ATPase_DNA-bind"/>
</dbReference>
<evidence type="ECO:0000313" key="3">
    <source>
        <dbReference type="EMBL" id="NMF09935.1"/>
    </source>
</evidence>
<keyword evidence="5" id="KW-1185">Reference proteome</keyword>
<gene>
    <name evidence="3" type="ORF">HF852_10065</name>
    <name evidence="2" type="ORF">VVR64_06055</name>
</gene>
<dbReference type="AlphaFoldDB" id="A0A0M2XLH6"/>
<dbReference type="InterPro" id="IPR041664">
    <property type="entry name" value="AAA_16"/>
</dbReference>
<feature type="domain" description="Orc1-like AAA ATPase" evidence="1">
    <location>
        <begin position="19"/>
        <end position="176"/>
    </location>
</feature>
<comment type="caution">
    <text evidence="3">The sequence shown here is derived from an EMBL/GenBank/DDBJ whole genome shotgun (WGS) entry which is preliminary data.</text>
</comment>
<evidence type="ECO:0000259" key="1">
    <source>
        <dbReference type="Pfam" id="PF13191"/>
    </source>
</evidence>
<reference evidence="2 5" key="2">
    <citation type="journal article" date="2024" name="Fungal Genet. Biol.">
        <title>The porcine skin microbiome exhibits broad fungal antagonism.</title>
        <authorList>
            <person name="De La Cruz K.F."/>
            <person name="Townsend E.C."/>
            <person name="Alex Cheong J.Z."/>
            <person name="Salamzade R."/>
            <person name="Liu A."/>
            <person name="Sandstrom S."/>
            <person name="Davila E."/>
            <person name="Huang L."/>
            <person name="Xu K.H."/>
            <person name="Wu S.Y."/>
            <person name="Meudt J.J."/>
            <person name="Shanmuganayagam D."/>
            <person name="Gibson A.L.F."/>
            <person name="Kalan L.R."/>
        </authorList>
    </citation>
    <scope>NUCLEOTIDE SEQUENCE [LARGE SCALE GENOMIC DNA]</scope>
    <source>
        <strain evidence="2 5">LK2569</strain>
    </source>
</reference>
<dbReference type="OrthoDB" id="2020141at2"/>
<dbReference type="PANTHER" id="PTHR35894">
    <property type="entry name" value="GENERAL SECRETION PATHWAY PROTEIN A-RELATED"/>
    <property type="match status" value="1"/>
</dbReference>
<dbReference type="GeneID" id="95319970"/>
<dbReference type="GO" id="GO:0005524">
    <property type="term" value="F:ATP binding"/>
    <property type="evidence" value="ECO:0007669"/>
    <property type="project" value="UniProtKB-KW"/>
</dbReference>
<accession>A0A0M2XLH6</accession>
<dbReference type="SUPFAM" id="SSF52540">
    <property type="entry name" value="P-loop containing nucleoside triphosphate hydrolases"/>
    <property type="match status" value="1"/>
</dbReference>
<evidence type="ECO:0000313" key="5">
    <source>
        <dbReference type="Proteomes" id="UP001558353"/>
    </source>
</evidence>
<reference evidence="3 4" key="1">
    <citation type="submission" date="2020-04" db="EMBL/GenBank/DDBJ databases">
        <authorList>
            <person name="Hitch T.C.A."/>
            <person name="Wylensek D."/>
            <person name="Clavel T."/>
        </authorList>
    </citation>
    <scope>NUCLEOTIDE SEQUENCE [LARGE SCALE GENOMIC DNA]</scope>
    <source>
        <strain evidence="3 4">BL-383-APC-2I</strain>
    </source>
</reference>
<dbReference type="Proteomes" id="UP000589552">
    <property type="component" value="Unassembled WGS sequence"/>
</dbReference>
<reference evidence="2" key="3">
    <citation type="submission" date="2024-01" db="EMBL/GenBank/DDBJ databases">
        <authorList>
            <person name="De La Cruz K.F."/>
            <person name="Townsend E.C."/>
            <person name="Salamzade R."/>
            <person name="Kalan L.R."/>
        </authorList>
    </citation>
    <scope>NUCLEOTIDE SEQUENCE</scope>
    <source>
        <strain evidence="2">LK2569</strain>
    </source>
</reference>
<evidence type="ECO:0000313" key="2">
    <source>
        <dbReference type="EMBL" id="MEX3528630.1"/>
    </source>
</evidence>
<evidence type="ECO:0000313" key="4">
    <source>
        <dbReference type="Proteomes" id="UP000589552"/>
    </source>
</evidence>
<dbReference type="Proteomes" id="UP001558353">
    <property type="component" value="Unassembled WGS sequence"/>
</dbReference>
<dbReference type="EMBL" id="JAYWMA010000005">
    <property type="protein sequence ID" value="MEX3528630.1"/>
    <property type="molecule type" value="Genomic_DNA"/>
</dbReference>
<dbReference type="Gene3D" id="3.40.50.300">
    <property type="entry name" value="P-loop containing nucleotide triphosphate hydrolases"/>
    <property type="match status" value="1"/>
</dbReference>
<name>A0A0M2XLH6_9CORY</name>
<sequence length="389" mass="42100">MTTVKNPYRASLGVDPPLLVGRDEVISDFSYALDNGPGTHERITVVTGARGVGKTVLLNSFEDRARERGWVVLSETATPGFCRRLGDEADLHAEKLEGREVPKLRGVQAAGFGVQWEGGSRVAPDGLRASLNALLDQIESMAVAVGQPPAGVLITLDELHHHSRDELIELAAVTQHLVREEREISVVLAGIPSAVKPLLQSKEDTNPITFIRRANRVNLGAVAPSDIRMALGTPAEDAGVTWVGEALETAVRACGGYPFLIQLVGDWSFRARNGDVIDEDSVVKGVAKARRKMGQLVHEPALHDLSGVDRSFLAYMALDDGPSVVADIADRMGVSRPYAGNYRRRLLDAEMIVEAGYGKVDYALPYMREYLRDHAVAAGIGPLTDDPQD</sequence>
<dbReference type="PANTHER" id="PTHR35894:SF1">
    <property type="entry name" value="PHOSPHORIBULOKINASE _ URIDINE KINASE FAMILY"/>
    <property type="match status" value="1"/>
</dbReference>
<keyword evidence="3" id="KW-0067">ATP-binding</keyword>
<organism evidence="3 4">
    <name type="scientific">Corynebacterium xerosis</name>
    <dbReference type="NCBI Taxonomy" id="1725"/>
    <lineage>
        <taxon>Bacteria</taxon>
        <taxon>Bacillati</taxon>
        <taxon>Actinomycetota</taxon>
        <taxon>Actinomycetes</taxon>
        <taxon>Mycobacteriales</taxon>
        <taxon>Corynebacteriaceae</taxon>
        <taxon>Corynebacterium</taxon>
    </lineage>
</organism>